<keyword evidence="8" id="KW-1185">Reference proteome</keyword>
<evidence type="ECO:0000256" key="3">
    <source>
        <dbReference type="ARBA" id="ARBA00022771"/>
    </source>
</evidence>
<dbReference type="EMBL" id="CATQJL010000223">
    <property type="protein sequence ID" value="CAJ0599997.1"/>
    <property type="molecule type" value="Genomic_DNA"/>
</dbReference>
<dbReference type="PANTHER" id="PTHR46481">
    <property type="entry name" value="ZINC FINGER BED DOMAIN-CONTAINING PROTEIN 4"/>
    <property type="match status" value="1"/>
</dbReference>
<dbReference type="SUPFAM" id="SSF53098">
    <property type="entry name" value="Ribonuclease H-like"/>
    <property type="match status" value="1"/>
</dbReference>
<keyword evidence="4" id="KW-0862">Zinc</keyword>
<name>A0AA36GXJ9_CYLNA</name>
<dbReference type="GO" id="GO:0005634">
    <property type="term" value="C:nucleus"/>
    <property type="evidence" value="ECO:0007669"/>
    <property type="project" value="UniProtKB-SubCell"/>
</dbReference>
<dbReference type="Proteomes" id="UP001176961">
    <property type="component" value="Unassembled WGS sequence"/>
</dbReference>
<evidence type="ECO:0000256" key="2">
    <source>
        <dbReference type="ARBA" id="ARBA00022723"/>
    </source>
</evidence>
<comment type="caution">
    <text evidence="7">The sequence shown here is derived from an EMBL/GenBank/DDBJ whole genome shotgun (WGS) entry which is preliminary data.</text>
</comment>
<gene>
    <name evidence="7" type="ORF">CYNAS_LOCUS11980</name>
</gene>
<accession>A0AA36GXJ9</accession>
<evidence type="ECO:0000313" key="8">
    <source>
        <dbReference type="Proteomes" id="UP001176961"/>
    </source>
</evidence>
<evidence type="ECO:0000256" key="4">
    <source>
        <dbReference type="ARBA" id="ARBA00022833"/>
    </source>
</evidence>
<comment type="subcellular location">
    <subcellularLocation>
        <location evidence="1">Nucleus</location>
    </subcellularLocation>
</comment>
<dbReference type="InterPro" id="IPR012337">
    <property type="entry name" value="RNaseH-like_sf"/>
</dbReference>
<reference evidence="7" key="1">
    <citation type="submission" date="2023-07" db="EMBL/GenBank/DDBJ databases">
        <authorList>
            <consortium name="CYATHOMIX"/>
        </authorList>
    </citation>
    <scope>NUCLEOTIDE SEQUENCE</scope>
    <source>
        <strain evidence="7">N/A</strain>
    </source>
</reference>
<proteinExistence type="predicted"/>
<feature type="region of interest" description="Disordered" evidence="6">
    <location>
        <begin position="199"/>
        <end position="218"/>
    </location>
</feature>
<keyword evidence="5" id="KW-0539">Nucleus</keyword>
<dbReference type="GO" id="GO:0008270">
    <property type="term" value="F:zinc ion binding"/>
    <property type="evidence" value="ECO:0007669"/>
    <property type="project" value="UniProtKB-KW"/>
</dbReference>
<dbReference type="InterPro" id="IPR052035">
    <property type="entry name" value="ZnF_BED_domain_contain"/>
</dbReference>
<dbReference type="AlphaFoldDB" id="A0AA36GXJ9"/>
<organism evidence="7 8">
    <name type="scientific">Cylicocyclus nassatus</name>
    <name type="common">Nematode worm</name>
    <dbReference type="NCBI Taxonomy" id="53992"/>
    <lineage>
        <taxon>Eukaryota</taxon>
        <taxon>Metazoa</taxon>
        <taxon>Ecdysozoa</taxon>
        <taxon>Nematoda</taxon>
        <taxon>Chromadorea</taxon>
        <taxon>Rhabditida</taxon>
        <taxon>Rhabditina</taxon>
        <taxon>Rhabditomorpha</taxon>
        <taxon>Strongyloidea</taxon>
        <taxon>Strongylidae</taxon>
        <taxon>Cylicocyclus</taxon>
    </lineage>
</organism>
<protein>
    <submittedName>
        <fullName evidence="7">Uncharacterized protein</fullName>
    </submittedName>
</protein>
<evidence type="ECO:0000256" key="6">
    <source>
        <dbReference type="SAM" id="MobiDB-lite"/>
    </source>
</evidence>
<evidence type="ECO:0000256" key="1">
    <source>
        <dbReference type="ARBA" id="ARBA00004123"/>
    </source>
</evidence>
<evidence type="ECO:0000256" key="5">
    <source>
        <dbReference type="ARBA" id="ARBA00023242"/>
    </source>
</evidence>
<keyword evidence="3" id="KW-0863">Zinc-finger</keyword>
<sequence>MIADGASVMVKTASDLGIQYIHCCAHVIDLSVAAALNLPMCAHVLKKVKHVVSKLNKSGKLKKLFRRFLNEENLPNVVPMNDAPTRWSSTYFMLCDFLAAVSELGKLLIAKTEDSCSKGRTAVWREIVGDEWRETADHFLACKSNTLDSADSDDESYERSSTPKGSDMWSLITTQSTTSTPSRSSQMQQEDLQMELQQYTIHLNRGDARPSPDADPVQ</sequence>
<dbReference type="PANTHER" id="PTHR46481:SF10">
    <property type="entry name" value="ZINC FINGER BED DOMAIN-CONTAINING PROTEIN 39"/>
    <property type="match status" value="1"/>
</dbReference>
<feature type="region of interest" description="Disordered" evidence="6">
    <location>
        <begin position="149"/>
        <end position="168"/>
    </location>
</feature>
<evidence type="ECO:0000313" key="7">
    <source>
        <dbReference type="EMBL" id="CAJ0599997.1"/>
    </source>
</evidence>
<keyword evidence="2" id="KW-0479">Metal-binding</keyword>